<accession>A0A366XWR1</accession>
<dbReference type="PROSITE" id="PS51063">
    <property type="entry name" value="HTH_CRP_2"/>
    <property type="match status" value="1"/>
</dbReference>
<evidence type="ECO:0000259" key="5">
    <source>
        <dbReference type="PROSITE" id="PS50042"/>
    </source>
</evidence>
<reference evidence="7 8" key="1">
    <citation type="submission" date="2018-07" db="EMBL/GenBank/DDBJ databases">
        <title>Lottiidibacillus patelloidae gen. nov., sp. nov., isolated from the intestinal tract of a marine limpet and the reclassification of B. taeanensis BH030017T, B. algicola KMM 3737T and B. hwajinpoensis SW-72T as genus Lottiidibacillus.</title>
        <authorList>
            <person name="Liu R."/>
            <person name="Huang Z."/>
        </authorList>
    </citation>
    <scope>NUCLEOTIDE SEQUENCE [LARGE SCALE GENOMIC DNA]</scope>
    <source>
        <strain evidence="7 8">BH030017</strain>
    </source>
</reference>
<dbReference type="InterPro" id="IPR000595">
    <property type="entry name" value="cNMP-bd_dom"/>
</dbReference>
<dbReference type="SUPFAM" id="SSF51206">
    <property type="entry name" value="cAMP-binding domain-like"/>
    <property type="match status" value="1"/>
</dbReference>
<dbReference type="RefSeq" id="WP_113807003.1">
    <property type="nucleotide sequence ID" value="NZ_QOCW01000018.1"/>
</dbReference>
<dbReference type="CDD" id="cd00038">
    <property type="entry name" value="CAP_ED"/>
    <property type="match status" value="1"/>
</dbReference>
<keyword evidence="8" id="KW-1185">Reference proteome</keyword>
<evidence type="ECO:0000256" key="4">
    <source>
        <dbReference type="ARBA" id="ARBA00023163"/>
    </source>
</evidence>
<evidence type="ECO:0000256" key="2">
    <source>
        <dbReference type="ARBA" id="ARBA00023125"/>
    </source>
</evidence>
<dbReference type="GO" id="GO:0005829">
    <property type="term" value="C:cytosol"/>
    <property type="evidence" value="ECO:0007669"/>
    <property type="project" value="TreeGrafter"/>
</dbReference>
<dbReference type="InterPro" id="IPR036388">
    <property type="entry name" value="WH-like_DNA-bd_sf"/>
</dbReference>
<keyword evidence="4" id="KW-0804">Transcription</keyword>
<dbReference type="PANTHER" id="PTHR24567:SF26">
    <property type="entry name" value="REGULATORY PROTEIN YEIL"/>
    <property type="match status" value="1"/>
</dbReference>
<keyword evidence="2" id="KW-0238">DNA-binding</keyword>
<dbReference type="Pfam" id="PF13545">
    <property type="entry name" value="HTH_Crp_2"/>
    <property type="match status" value="1"/>
</dbReference>
<dbReference type="EMBL" id="QOCW01000018">
    <property type="protein sequence ID" value="RBW68583.1"/>
    <property type="molecule type" value="Genomic_DNA"/>
</dbReference>
<protein>
    <submittedName>
        <fullName evidence="7">Transcriptional regulator</fullName>
    </submittedName>
</protein>
<dbReference type="SMART" id="SM00100">
    <property type="entry name" value="cNMP"/>
    <property type="match status" value="1"/>
</dbReference>
<evidence type="ECO:0000313" key="8">
    <source>
        <dbReference type="Proteomes" id="UP000253314"/>
    </source>
</evidence>
<dbReference type="SUPFAM" id="SSF46785">
    <property type="entry name" value="Winged helix' DNA-binding domain"/>
    <property type="match status" value="1"/>
</dbReference>
<keyword evidence="3" id="KW-0010">Activator</keyword>
<dbReference type="InterPro" id="IPR014710">
    <property type="entry name" value="RmlC-like_jellyroll"/>
</dbReference>
<dbReference type="Proteomes" id="UP000253314">
    <property type="component" value="Unassembled WGS sequence"/>
</dbReference>
<dbReference type="InterPro" id="IPR036390">
    <property type="entry name" value="WH_DNA-bd_sf"/>
</dbReference>
<dbReference type="Gene3D" id="2.60.120.10">
    <property type="entry name" value="Jelly Rolls"/>
    <property type="match status" value="1"/>
</dbReference>
<dbReference type="PANTHER" id="PTHR24567">
    <property type="entry name" value="CRP FAMILY TRANSCRIPTIONAL REGULATORY PROTEIN"/>
    <property type="match status" value="1"/>
</dbReference>
<feature type="domain" description="HTH crp-type" evidence="6">
    <location>
        <begin position="149"/>
        <end position="219"/>
    </location>
</feature>
<comment type="caution">
    <text evidence="7">The sequence shown here is derived from an EMBL/GenBank/DDBJ whole genome shotgun (WGS) entry which is preliminary data.</text>
</comment>
<evidence type="ECO:0000313" key="7">
    <source>
        <dbReference type="EMBL" id="RBW68583.1"/>
    </source>
</evidence>
<gene>
    <name evidence="7" type="ORF">DS031_15590</name>
</gene>
<dbReference type="Gene3D" id="1.10.10.10">
    <property type="entry name" value="Winged helix-like DNA-binding domain superfamily/Winged helix DNA-binding domain"/>
    <property type="match status" value="1"/>
</dbReference>
<dbReference type="InterPro" id="IPR050397">
    <property type="entry name" value="Env_Response_Regulators"/>
</dbReference>
<dbReference type="Pfam" id="PF00027">
    <property type="entry name" value="cNMP_binding"/>
    <property type="match status" value="1"/>
</dbReference>
<dbReference type="InterPro" id="IPR018490">
    <property type="entry name" value="cNMP-bd_dom_sf"/>
</dbReference>
<keyword evidence="1" id="KW-0805">Transcription regulation</keyword>
<evidence type="ECO:0000259" key="6">
    <source>
        <dbReference type="PROSITE" id="PS51063"/>
    </source>
</evidence>
<dbReference type="InterPro" id="IPR012318">
    <property type="entry name" value="HTH_CRP"/>
</dbReference>
<dbReference type="OrthoDB" id="581021at2"/>
<organism evidence="7 8">
    <name type="scientific">Bacillus taeanensis</name>
    <dbReference type="NCBI Taxonomy" id="273032"/>
    <lineage>
        <taxon>Bacteria</taxon>
        <taxon>Bacillati</taxon>
        <taxon>Bacillota</taxon>
        <taxon>Bacilli</taxon>
        <taxon>Bacillales</taxon>
        <taxon>Bacillaceae</taxon>
        <taxon>Bacillus</taxon>
    </lineage>
</organism>
<evidence type="ECO:0000256" key="1">
    <source>
        <dbReference type="ARBA" id="ARBA00023015"/>
    </source>
</evidence>
<feature type="domain" description="Cyclic nucleotide-binding" evidence="5">
    <location>
        <begin position="10"/>
        <end position="109"/>
    </location>
</feature>
<name>A0A366XWR1_9BACI</name>
<dbReference type="PROSITE" id="PS50042">
    <property type="entry name" value="CNMP_BINDING_3"/>
    <property type="match status" value="1"/>
</dbReference>
<evidence type="ECO:0000256" key="3">
    <source>
        <dbReference type="ARBA" id="ARBA00023159"/>
    </source>
</evidence>
<dbReference type="AlphaFoldDB" id="A0A366XWR1"/>
<dbReference type="GO" id="GO:0003677">
    <property type="term" value="F:DNA binding"/>
    <property type="evidence" value="ECO:0007669"/>
    <property type="project" value="UniProtKB-KW"/>
</dbReference>
<sequence length="231" mass="26582">MKKSNDKQLLYDLLHMHDLFTVFDEEHLDKFNLYTFEKGEIVCSVGDPLEELLLLVKGRVKIFTSLPNGKSLLLRFNNALSIIGEVEFVTKKNARNTVECVSECMLIGIKFDFLSEHYYHNPTFLQYIVHHLANRLYSSTTASSLNLLTRVENRYASYLLSMLTAVDGTFVEEVKTSNLVETAELLGTSYRHLNRVINELVENDVIEKRNGRILVKNVKKLEELADGIKYE</sequence>
<dbReference type="GO" id="GO:0003700">
    <property type="term" value="F:DNA-binding transcription factor activity"/>
    <property type="evidence" value="ECO:0007669"/>
    <property type="project" value="TreeGrafter"/>
</dbReference>
<proteinExistence type="predicted"/>